<reference evidence="1 2" key="1">
    <citation type="submission" date="2014-03" db="EMBL/GenBank/DDBJ databases">
        <title>The genomes of two eusocial bee gut symbionts.</title>
        <authorList>
            <person name="Kwong W.K."/>
            <person name="Engel P."/>
            <person name="Koch H."/>
            <person name="Moran N.A."/>
        </authorList>
    </citation>
    <scope>NUCLEOTIDE SEQUENCE [LARGE SCALE GENOMIC DNA]</scope>
    <source>
        <strain evidence="2">wkB29</strain>
    </source>
</reference>
<sequence length="153" mass="17280">MQDLHTKMIQLPLPGHQTEIRVRGFHLDVYRHVNNARYLEFLEEARWHYFDEAGLMPLLATAGCGMAVINIDISYRRSAGFGDDLLITTAFSKVQARKVEVSQTITLKNTGQTVVQAQVVFVAFDLDSNRAISFPAVIQQRFAALLQSEVSRK</sequence>
<dbReference type="CDD" id="cd00586">
    <property type="entry name" value="4HBT"/>
    <property type="match status" value="1"/>
</dbReference>
<dbReference type="InterPro" id="IPR050563">
    <property type="entry name" value="4-hydroxybenzoyl-CoA_TE"/>
</dbReference>
<evidence type="ECO:0000313" key="1">
    <source>
        <dbReference type="EMBL" id="KDN15569.1"/>
    </source>
</evidence>
<name>A0A836MS04_9NEIS</name>
<dbReference type="Gene3D" id="3.10.129.10">
    <property type="entry name" value="Hotdog Thioesterase"/>
    <property type="match status" value="1"/>
</dbReference>
<accession>A0A836MS04</accession>
<dbReference type="RefSeq" id="WP_237750565.1">
    <property type="nucleotide sequence ID" value="NZ_JFZW01000003.1"/>
</dbReference>
<evidence type="ECO:0000313" key="2">
    <source>
        <dbReference type="Proteomes" id="UP000027170"/>
    </source>
</evidence>
<dbReference type="InterPro" id="IPR029069">
    <property type="entry name" value="HotDog_dom_sf"/>
</dbReference>
<dbReference type="Pfam" id="PF13279">
    <property type="entry name" value="4HBT_2"/>
    <property type="match status" value="1"/>
</dbReference>
<dbReference type="EMBL" id="JFZV01000002">
    <property type="protein sequence ID" value="KDN15569.1"/>
    <property type="molecule type" value="Genomic_DNA"/>
</dbReference>
<dbReference type="GO" id="GO:0047617">
    <property type="term" value="F:fatty acyl-CoA hydrolase activity"/>
    <property type="evidence" value="ECO:0007669"/>
    <property type="project" value="TreeGrafter"/>
</dbReference>
<dbReference type="Proteomes" id="UP000027170">
    <property type="component" value="Unassembled WGS sequence"/>
</dbReference>
<organism evidence="1 2">
    <name type="scientific">Snodgrassella communis</name>
    <dbReference type="NCBI Taxonomy" id="2946699"/>
    <lineage>
        <taxon>Bacteria</taxon>
        <taxon>Pseudomonadati</taxon>
        <taxon>Pseudomonadota</taxon>
        <taxon>Betaproteobacteria</taxon>
        <taxon>Neisseriales</taxon>
        <taxon>Neisseriaceae</taxon>
        <taxon>Snodgrassella</taxon>
    </lineage>
</organism>
<dbReference type="PANTHER" id="PTHR31793:SF24">
    <property type="entry name" value="LONG-CHAIN ACYL-COA THIOESTERASE FADM"/>
    <property type="match status" value="1"/>
</dbReference>
<dbReference type="SUPFAM" id="SSF54637">
    <property type="entry name" value="Thioesterase/thiol ester dehydrase-isomerase"/>
    <property type="match status" value="1"/>
</dbReference>
<dbReference type="AlphaFoldDB" id="A0A836MS04"/>
<keyword evidence="2" id="KW-1185">Reference proteome</keyword>
<gene>
    <name evidence="1" type="ORF">SALWKB29_0673</name>
</gene>
<dbReference type="PANTHER" id="PTHR31793">
    <property type="entry name" value="4-HYDROXYBENZOYL-COA THIOESTERASE FAMILY MEMBER"/>
    <property type="match status" value="1"/>
</dbReference>
<proteinExistence type="predicted"/>
<comment type="caution">
    <text evidence="1">The sequence shown here is derived from an EMBL/GenBank/DDBJ whole genome shotgun (WGS) entry which is preliminary data.</text>
</comment>
<protein>
    <submittedName>
        <fullName evidence="1">4-hydroxybenzoyl-CoA thioesterase family active site</fullName>
    </submittedName>
</protein>